<dbReference type="InterPro" id="IPR014748">
    <property type="entry name" value="Enoyl-CoA_hydra_C"/>
</dbReference>
<dbReference type="InterPro" id="IPR029045">
    <property type="entry name" value="ClpP/crotonase-like_dom_sf"/>
</dbReference>
<proteinExistence type="predicted"/>
<dbReference type="Gene3D" id="1.10.12.10">
    <property type="entry name" value="Lyase 2-enoyl-coa Hydratase, Chain A, domain 2"/>
    <property type="match status" value="1"/>
</dbReference>
<dbReference type="PATRIC" id="fig|178306.9.peg.1848"/>
<keyword evidence="1" id="KW-0456">Lyase</keyword>
<gene>
    <name evidence="2" type="ordered locus">PAE2479</name>
</gene>
<dbReference type="PANTHER" id="PTHR11941:SF54">
    <property type="entry name" value="ENOYL-COA HYDRATASE, MITOCHONDRIAL"/>
    <property type="match status" value="1"/>
</dbReference>
<dbReference type="EMBL" id="AE009441">
    <property type="protein sequence ID" value="AAL64224.1"/>
    <property type="molecule type" value="Genomic_DNA"/>
</dbReference>
<dbReference type="EnsemblBacteria" id="AAL64224">
    <property type="protein sequence ID" value="AAL64224"/>
    <property type="gene ID" value="PAE2479"/>
</dbReference>
<dbReference type="Proteomes" id="UP000002439">
    <property type="component" value="Chromosome"/>
</dbReference>
<protein>
    <submittedName>
        <fullName evidence="2">Enoyl-CoA hydratase</fullName>
    </submittedName>
</protein>
<organism evidence="2 3">
    <name type="scientific">Pyrobaculum aerophilum (strain ATCC 51768 / DSM 7523 / JCM 9630 / CIP 104966 / NBRC 100827 / IM2)</name>
    <dbReference type="NCBI Taxonomy" id="178306"/>
    <lineage>
        <taxon>Archaea</taxon>
        <taxon>Thermoproteota</taxon>
        <taxon>Thermoprotei</taxon>
        <taxon>Thermoproteales</taxon>
        <taxon>Thermoproteaceae</taxon>
        <taxon>Pyrobaculum</taxon>
    </lineage>
</organism>
<dbReference type="PANTHER" id="PTHR11941">
    <property type="entry name" value="ENOYL-COA HYDRATASE-RELATED"/>
    <property type="match status" value="1"/>
</dbReference>
<reference evidence="2 3" key="1">
    <citation type="journal article" date="2002" name="Proc. Natl. Acad. Sci. U.S.A.">
        <title>Genome sequence of the hyperthermophilic crenarchaeon Pyrobaculum aerophilum.</title>
        <authorList>
            <person name="Fitz-Gibbon S.T."/>
            <person name="Ladner H."/>
            <person name="Kim U.J."/>
            <person name="Stetter K.O."/>
            <person name="Simon M.I."/>
            <person name="Miller J.H."/>
        </authorList>
    </citation>
    <scope>NUCLEOTIDE SEQUENCE [LARGE SCALE GENOMIC DNA]</scope>
    <source>
        <strain evidence="3">ATCC 51768 / DSM 7523 / JCM 9630 / CIP 104966 / NBRC 100827 / IM2</strain>
    </source>
</reference>
<dbReference type="GO" id="GO:0016829">
    <property type="term" value="F:lyase activity"/>
    <property type="evidence" value="ECO:0007669"/>
    <property type="project" value="UniProtKB-KW"/>
</dbReference>
<dbReference type="Pfam" id="PF00378">
    <property type="entry name" value="ECH_1"/>
    <property type="match status" value="1"/>
</dbReference>
<dbReference type="GO" id="GO:0006635">
    <property type="term" value="P:fatty acid beta-oxidation"/>
    <property type="evidence" value="ECO:0000318"/>
    <property type="project" value="GO_Central"/>
</dbReference>
<dbReference type="Gene3D" id="3.90.226.10">
    <property type="entry name" value="2-enoyl-CoA Hydratase, Chain A, domain 1"/>
    <property type="match status" value="1"/>
</dbReference>
<dbReference type="InterPro" id="IPR001753">
    <property type="entry name" value="Enoyl-CoA_hydra/iso"/>
</dbReference>
<dbReference type="InParanoid" id="Q8ZV32"/>
<evidence type="ECO:0000256" key="1">
    <source>
        <dbReference type="ARBA" id="ARBA00023239"/>
    </source>
</evidence>
<evidence type="ECO:0000313" key="2">
    <source>
        <dbReference type="EMBL" id="AAL64224.1"/>
    </source>
</evidence>
<keyword evidence="3" id="KW-1185">Reference proteome</keyword>
<dbReference type="STRING" id="178306.PAE2479"/>
<dbReference type="AlphaFoldDB" id="Q8ZV32"/>
<dbReference type="KEGG" id="pai:PAE2479"/>
<dbReference type="eggNOG" id="arCOG00239">
    <property type="taxonomic scope" value="Archaea"/>
</dbReference>
<dbReference type="HOGENOM" id="CLU_009834_7_6_2"/>
<dbReference type="FunCoup" id="Q8ZV32">
    <property type="interactions" value="192"/>
</dbReference>
<accession>Q8ZV32</accession>
<sequence length="282" mass="31328">MVFPRDYLRSLVDYYAEGEEVPHMREYAGGKIRLEQVEEGIYQLLINYPERLNIITLEMRRAIGEALGDLLKTEARVLIVASAGDRAFSAGGDMGEFLKTTTTDLLDWGKTLVELEELPIPTIAELKGYVLGGGLELALSCDIRIASTNAVIGLPEVRLGMVPASGGLTRFVKALGPLRAKYYILLGKRMTAEEALKLGLVDEVVPPEGLRGRVLEIARELRELPPLALKEAKKLVSMIADAPREVGFDLERKTFGVLRYSRDFEEGIKAFFEKRRPNYTGA</sequence>
<dbReference type="CDD" id="cd06558">
    <property type="entry name" value="crotonase-like"/>
    <property type="match status" value="1"/>
</dbReference>
<evidence type="ECO:0000313" key="3">
    <source>
        <dbReference type="Proteomes" id="UP000002439"/>
    </source>
</evidence>
<name>Q8ZV32_PYRAE</name>
<dbReference type="SUPFAM" id="SSF52096">
    <property type="entry name" value="ClpP/crotonase"/>
    <property type="match status" value="1"/>
</dbReference>